<keyword evidence="3" id="KW-1185">Reference proteome</keyword>
<comment type="caution">
    <text evidence="2">The sequence shown here is derived from an EMBL/GenBank/DDBJ whole genome shotgun (WGS) entry which is preliminary data.</text>
</comment>
<dbReference type="Pfam" id="PF00702">
    <property type="entry name" value="Hydrolase"/>
    <property type="match status" value="1"/>
</dbReference>
<sequence>MEIDYSNIKVVGFDADDTLWVNETYFRDTEEKFANLLDKYETKNKIDQELFKTEINNLAIYGYGVKGFTLSMIESALDLSNNKISQATIGDILNLGKEMLSQPVELLDGVEEVLRKLKDHYRLIVLTKGDLLDQERKLEKSGLSKYFHHVEVLSDKKEINYTNLLEHLRIPVSEFLMVGNSLKSDVLPIVNIGAKAVHIPFHTTWQHEEVKLKEHQNGHLTLNTISDLLKYLNYGN</sequence>
<dbReference type="Gene3D" id="3.40.50.1000">
    <property type="entry name" value="HAD superfamily/HAD-like"/>
    <property type="match status" value="1"/>
</dbReference>
<proteinExistence type="predicted"/>
<dbReference type="RefSeq" id="WP_251808490.1">
    <property type="nucleotide sequence ID" value="NZ_CP166679.1"/>
</dbReference>
<dbReference type="InterPro" id="IPR036412">
    <property type="entry name" value="HAD-like_sf"/>
</dbReference>
<dbReference type="InterPro" id="IPR023214">
    <property type="entry name" value="HAD_sf"/>
</dbReference>
<dbReference type="SUPFAM" id="SSF56784">
    <property type="entry name" value="HAD-like"/>
    <property type="match status" value="1"/>
</dbReference>
<evidence type="ECO:0000256" key="1">
    <source>
        <dbReference type="ARBA" id="ARBA00022801"/>
    </source>
</evidence>
<name>A0ABW5VJE8_9FLAO</name>
<dbReference type="SFLD" id="SFLDG01129">
    <property type="entry name" value="C1.5:_HAD__Beta-PGM__Phosphata"/>
    <property type="match status" value="1"/>
</dbReference>
<accession>A0ABW5VJE8</accession>
<protein>
    <submittedName>
        <fullName evidence="2">HAD family hydrolase</fullName>
    </submittedName>
</protein>
<dbReference type="InterPro" id="IPR023198">
    <property type="entry name" value="PGP-like_dom2"/>
</dbReference>
<dbReference type="GO" id="GO:0016787">
    <property type="term" value="F:hydrolase activity"/>
    <property type="evidence" value="ECO:0007669"/>
    <property type="project" value="UniProtKB-KW"/>
</dbReference>
<organism evidence="2 3">
    <name type="scientific">Arenibacter antarcticus</name>
    <dbReference type="NCBI Taxonomy" id="2040469"/>
    <lineage>
        <taxon>Bacteria</taxon>
        <taxon>Pseudomonadati</taxon>
        <taxon>Bacteroidota</taxon>
        <taxon>Flavobacteriia</taxon>
        <taxon>Flavobacteriales</taxon>
        <taxon>Flavobacteriaceae</taxon>
        <taxon>Arenibacter</taxon>
    </lineage>
</organism>
<dbReference type="PANTHER" id="PTHR43316">
    <property type="entry name" value="HYDROLASE, HALOACID DELAHOGENASE-RELATED"/>
    <property type="match status" value="1"/>
</dbReference>
<evidence type="ECO:0000313" key="3">
    <source>
        <dbReference type="Proteomes" id="UP001597532"/>
    </source>
</evidence>
<gene>
    <name evidence="2" type="ORF">ACFS1K_16115</name>
</gene>
<dbReference type="EMBL" id="JBHUOK010000033">
    <property type="protein sequence ID" value="MFD2791299.1"/>
    <property type="molecule type" value="Genomic_DNA"/>
</dbReference>
<dbReference type="PANTHER" id="PTHR43316:SF8">
    <property type="entry name" value="HAD FAMILY HYDROLASE"/>
    <property type="match status" value="1"/>
</dbReference>
<keyword evidence="1 2" id="KW-0378">Hydrolase</keyword>
<dbReference type="Proteomes" id="UP001597532">
    <property type="component" value="Unassembled WGS sequence"/>
</dbReference>
<dbReference type="Gene3D" id="1.10.150.240">
    <property type="entry name" value="Putative phosphatase, domain 2"/>
    <property type="match status" value="1"/>
</dbReference>
<dbReference type="InterPro" id="IPR051540">
    <property type="entry name" value="S-2-haloacid_dehalogenase"/>
</dbReference>
<reference evidence="3" key="1">
    <citation type="journal article" date="2019" name="Int. J. Syst. Evol. Microbiol.">
        <title>The Global Catalogue of Microorganisms (GCM) 10K type strain sequencing project: providing services to taxonomists for standard genome sequencing and annotation.</title>
        <authorList>
            <consortium name="The Broad Institute Genomics Platform"/>
            <consortium name="The Broad Institute Genome Sequencing Center for Infectious Disease"/>
            <person name="Wu L."/>
            <person name="Ma J."/>
        </authorList>
    </citation>
    <scope>NUCLEOTIDE SEQUENCE [LARGE SCALE GENOMIC DNA]</scope>
    <source>
        <strain evidence="3">KCTC 52924</strain>
    </source>
</reference>
<dbReference type="SFLD" id="SFLDS00003">
    <property type="entry name" value="Haloacid_Dehalogenase"/>
    <property type="match status" value="1"/>
</dbReference>
<evidence type="ECO:0000313" key="2">
    <source>
        <dbReference type="EMBL" id="MFD2791299.1"/>
    </source>
</evidence>